<dbReference type="PANTHER" id="PTHR36503:SF3">
    <property type="entry name" value="BLR0126 PROTEIN"/>
    <property type="match status" value="1"/>
</dbReference>
<dbReference type="Pfam" id="PF00903">
    <property type="entry name" value="Glyoxalase"/>
    <property type="match status" value="1"/>
</dbReference>
<dbReference type="SUPFAM" id="SSF54593">
    <property type="entry name" value="Glyoxalase/Bleomycin resistance protein/Dihydroxybiphenyl dioxygenase"/>
    <property type="match status" value="1"/>
</dbReference>
<dbReference type="Proteomes" id="UP000063699">
    <property type="component" value="Chromosome"/>
</dbReference>
<sequence>MTVRLNALSIVAADMGRSLAFYRCLGLDIPASADTEPHVEVTLPGGMRLLWDTEDVVRSFQPDWVRRGSDGMSLAFEAGSPAEVDKVYAQLVEAGHHGELAPWDAFWGQRYAVVLDPDGNGVDLFAAL</sequence>
<organism evidence="2 3">
    <name type="scientific">Kibdelosporangium phytohabitans</name>
    <dbReference type="NCBI Taxonomy" id="860235"/>
    <lineage>
        <taxon>Bacteria</taxon>
        <taxon>Bacillati</taxon>
        <taxon>Actinomycetota</taxon>
        <taxon>Actinomycetes</taxon>
        <taxon>Pseudonocardiales</taxon>
        <taxon>Pseudonocardiaceae</taxon>
        <taxon>Kibdelosporangium</taxon>
    </lineage>
</organism>
<dbReference type="AlphaFoldDB" id="A0A0N9I299"/>
<feature type="domain" description="VOC" evidence="1">
    <location>
        <begin position="4"/>
        <end position="127"/>
    </location>
</feature>
<dbReference type="PROSITE" id="PS51819">
    <property type="entry name" value="VOC"/>
    <property type="match status" value="1"/>
</dbReference>
<dbReference type="KEGG" id="kphy:AOZ06_27555"/>
<dbReference type="InterPro" id="IPR029068">
    <property type="entry name" value="Glyas_Bleomycin-R_OHBP_Dase"/>
</dbReference>
<name>A0A0N9I299_9PSEU</name>
<accession>A0A0N9I299</accession>
<evidence type="ECO:0000313" key="2">
    <source>
        <dbReference type="EMBL" id="ALG10155.1"/>
    </source>
</evidence>
<dbReference type="OrthoDB" id="9798201at2"/>
<evidence type="ECO:0000313" key="3">
    <source>
        <dbReference type="Proteomes" id="UP000063699"/>
    </source>
</evidence>
<dbReference type="InterPro" id="IPR037523">
    <property type="entry name" value="VOC_core"/>
</dbReference>
<dbReference type="InterPro" id="IPR004360">
    <property type="entry name" value="Glyas_Fos-R_dOase_dom"/>
</dbReference>
<dbReference type="Gene3D" id="3.10.180.10">
    <property type="entry name" value="2,3-Dihydroxybiphenyl 1,2-Dioxygenase, domain 1"/>
    <property type="match status" value="1"/>
</dbReference>
<proteinExistence type="predicted"/>
<dbReference type="PANTHER" id="PTHR36503">
    <property type="entry name" value="BLR2520 PROTEIN"/>
    <property type="match status" value="1"/>
</dbReference>
<gene>
    <name evidence="2" type="ORF">AOZ06_27555</name>
</gene>
<dbReference type="RefSeq" id="WP_054292058.1">
    <property type="nucleotide sequence ID" value="NZ_CP012752.1"/>
</dbReference>
<evidence type="ECO:0000259" key="1">
    <source>
        <dbReference type="PROSITE" id="PS51819"/>
    </source>
</evidence>
<keyword evidence="3" id="KW-1185">Reference proteome</keyword>
<dbReference type="STRING" id="860235.AOZ06_27555"/>
<protein>
    <submittedName>
        <fullName evidence="2">Glyoxalase</fullName>
    </submittedName>
</protein>
<reference evidence="2 3" key="1">
    <citation type="submission" date="2015-07" db="EMBL/GenBank/DDBJ databases">
        <title>Genome sequencing of Kibdelosporangium phytohabitans.</title>
        <authorList>
            <person name="Qin S."/>
            <person name="Xing K."/>
        </authorList>
    </citation>
    <scope>NUCLEOTIDE SEQUENCE [LARGE SCALE GENOMIC DNA]</scope>
    <source>
        <strain evidence="2 3">KLBMP1111</strain>
    </source>
</reference>
<dbReference type="EMBL" id="CP012752">
    <property type="protein sequence ID" value="ALG10155.1"/>
    <property type="molecule type" value="Genomic_DNA"/>
</dbReference>